<feature type="region of interest" description="Disordered" evidence="1">
    <location>
        <begin position="69"/>
        <end position="157"/>
    </location>
</feature>
<dbReference type="EMBL" id="CAUYUJ010014875">
    <property type="protein sequence ID" value="CAK0847137.1"/>
    <property type="molecule type" value="Genomic_DNA"/>
</dbReference>
<accession>A0ABN9TME0</accession>
<dbReference type="Proteomes" id="UP001189429">
    <property type="component" value="Unassembled WGS sequence"/>
</dbReference>
<feature type="compositionally biased region" description="Basic and acidic residues" evidence="1">
    <location>
        <begin position="129"/>
        <end position="153"/>
    </location>
</feature>
<comment type="caution">
    <text evidence="2">The sequence shown here is derived from an EMBL/GenBank/DDBJ whole genome shotgun (WGS) entry which is preliminary data.</text>
</comment>
<organism evidence="2 3">
    <name type="scientific">Prorocentrum cordatum</name>
    <dbReference type="NCBI Taxonomy" id="2364126"/>
    <lineage>
        <taxon>Eukaryota</taxon>
        <taxon>Sar</taxon>
        <taxon>Alveolata</taxon>
        <taxon>Dinophyceae</taxon>
        <taxon>Prorocentrales</taxon>
        <taxon>Prorocentraceae</taxon>
        <taxon>Prorocentrum</taxon>
    </lineage>
</organism>
<reference evidence="2" key="1">
    <citation type="submission" date="2023-10" db="EMBL/GenBank/DDBJ databases">
        <authorList>
            <person name="Chen Y."/>
            <person name="Shah S."/>
            <person name="Dougan E. K."/>
            <person name="Thang M."/>
            <person name="Chan C."/>
        </authorList>
    </citation>
    <scope>NUCLEOTIDE SEQUENCE [LARGE SCALE GENOMIC DNA]</scope>
</reference>
<keyword evidence="3" id="KW-1185">Reference proteome</keyword>
<name>A0ABN9TME0_9DINO</name>
<evidence type="ECO:0000256" key="1">
    <source>
        <dbReference type="SAM" id="MobiDB-lite"/>
    </source>
</evidence>
<evidence type="ECO:0000313" key="3">
    <source>
        <dbReference type="Proteomes" id="UP001189429"/>
    </source>
</evidence>
<feature type="compositionally biased region" description="Low complexity" evidence="1">
    <location>
        <begin position="459"/>
        <end position="472"/>
    </location>
</feature>
<feature type="region of interest" description="Disordered" evidence="1">
    <location>
        <begin position="411"/>
        <end position="472"/>
    </location>
</feature>
<feature type="compositionally biased region" description="Pro residues" evidence="1">
    <location>
        <begin position="114"/>
        <end position="126"/>
    </location>
</feature>
<proteinExistence type="predicted"/>
<dbReference type="PANTHER" id="PTHR13308">
    <property type="entry name" value="NEDD4-BINDING PROTEIN 2-LIKE 1"/>
    <property type="match status" value="1"/>
</dbReference>
<dbReference type="SUPFAM" id="SSF52540">
    <property type="entry name" value="P-loop containing nucleoside triphosphate hydrolases"/>
    <property type="match status" value="1"/>
</dbReference>
<dbReference type="Gene3D" id="3.40.50.300">
    <property type="entry name" value="P-loop containing nucleotide triphosphate hydrolases"/>
    <property type="match status" value="1"/>
</dbReference>
<protein>
    <submittedName>
        <fullName evidence="2">Uncharacterized protein</fullName>
    </submittedName>
</protein>
<dbReference type="InterPro" id="IPR026302">
    <property type="entry name" value="NEDD4-bd_p2"/>
</dbReference>
<gene>
    <name evidence="2" type="ORF">PCOR1329_LOCUS40429</name>
</gene>
<dbReference type="InterPro" id="IPR027417">
    <property type="entry name" value="P-loop_NTPase"/>
</dbReference>
<evidence type="ECO:0000313" key="2">
    <source>
        <dbReference type="EMBL" id="CAK0847137.1"/>
    </source>
</evidence>
<sequence length="472" mass="50975">MSAAAFLAAVKARLVEWGKVDLYHEFVMSLSGTVDAKAAVRILRGHDDLLSVFRSKFAPKSDLIAIKAELREEDEKEEAPRPPPGPPRRGAKAEPGGAPLTPAGGGVKRELGGPRPPDGPRPPAGPPGVKKEMVKSEVKREAVAPKPPKHDPNALRGTVTIGDESESEDEEVHGEASVAAAVRKGRNECIAQLSKILFRRERGHGEGARQRLTMVRYATRVASRPRFPRELFILRGPPGVGKTEYALLQLQDYAEWERDEEFAARLSHVCAADDFFEELSGTGTVYKFAPARLEAYHRRNEARVRLAMEAGVHPLFVDCAHLRLWEMAPYLLLADRLGYVATVVEPQDICQKWDDVDHLLTANSTADRTGVGKMGPDRGQLHAMLRAFEPLPLVEDPLLAVRLAVRPAGPRAVDARLPPPGPSSTPSRAPSQHGGAAGVLRVKAEAAEAEGGGSGRGRAGAPSTAAAGIEWH</sequence>
<dbReference type="PANTHER" id="PTHR13308:SF40">
    <property type="entry name" value="NEDD4-BINDING PROTEIN 2-LIKE 1"/>
    <property type="match status" value="1"/>
</dbReference>
<feature type="compositionally biased region" description="Low complexity" evidence="1">
    <location>
        <begin position="93"/>
        <end position="102"/>
    </location>
</feature>